<dbReference type="Proteomes" id="UP000264006">
    <property type="component" value="Chromosome"/>
</dbReference>
<dbReference type="AlphaFoldDB" id="A0A346Y4H3"/>
<dbReference type="Pfam" id="PF04122">
    <property type="entry name" value="CW_binding_2"/>
    <property type="match status" value="3"/>
</dbReference>
<dbReference type="PANTHER" id="PTHR30032">
    <property type="entry name" value="N-ACETYLMURAMOYL-L-ALANINE AMIDASE-RELATED"/>
    <property type="match status" value="1"/>
</dbReference>
<evidence type="ECO:0000313" key="1">
    <source>
        <dbReference type="EMBL" id="AXV09370.1"/>
    </source>
</evidence>
<name>A0A346Y4H3_9ACTN</name>
<organism evidence="1 2">
    <name type="scientific">Euzebya pacifica</name>
    <dbReference type="NCBI Taxonomy" id="1608957"/>
    <lineage>
        <taxon>Bacteria</taxon>
        <taxon>Bacillati</taxon>
        <taxon>Actinomycetota</taxon>
        <taxon>Nitriliruptoria</taxon>
        <taxon>Euzebyales</taxon>
    </lineage>
</organism>
<dbReference type="KEGG" id="euz:DVS28_a4709"/>
<dbReference type="InterPro" id="IPR008969">
    <property type="entry name" value="CarboxyPept-like_regulatory"/>
</dbReference>
<dbReference type="Gene3D" id="2.60.40.1120">
    <property type="entry name" value="Carboxypeptidase-like, regulatory domain"/>
    <property type="match status" value="1"/>
</dbReference>
<dbReference type="SUPFAM" id="SSF49464">
    <property type="entry name" value="Carboxypeptidase regulatory domain-like"/>
    <property type="match status" value="1"/>
</dbReference>
<dbReference type="OrthoDB" id="3233034at2"/>
<dbReference type="Gene3D" id="3.40.50.12090">
    <property type="match status" value="1"/>
</dbReference>
<dbReference type="RefSeq" id="WP_114593565.1">
    <property type="nucleotide sequence ID" value="NZ_CP031165.1"/>
</dbReference>
<sequence length="687" mass="69578">MASRVPALLPLVALLTLLGVLAALVSTAPASRAQSTTTSDALLVVKSEETPSNVELAVRLSEATPLPDTTTVVMGRSDVFADSLASGVLQSRSPLLLVPPQGPVPDRVVAELQRLGADRVILLGGTSAIGEIVEQQLAGTYTVERRAGTTRIETATTIAAIDAPQATTAVLARAFPSSGADQSQAFADALAAGGMAAELEAPVLLTSTDALPASTRDYLASSTIDEVLIVGGTAAISQAVEDEVRGMGMATERISGPTRFDTAVAVADQLGAQGADDVERVTLVEGQGADAWAGGFAAAAHSAHFDAPIVLASGDALPAPTSTFLAANTGGFAVPTAATDDPVLTCVTPIAACETARVDLGLPASANVLFVPASATTLTPGQEVTVTVEGGSTAFAQTAEVTLDGTCLDQPASAPLEQGTFTVTTSASLPEPCTLVVGVPLSNGSTQTTTATYPGGTMSGTVRSATTDEPVVGATVALSSGATTTTGPAGEYAFTDLPGGSYTVTATADGYVPGAPTTVSVEPAQDTATTLLLSPELAAGSLRIVLSWDDNPADLDSHLWTPESQPYHVYYGPRGSLDACPFAALDIDDVSGFGPETVTISQAVAGTYRYAVHRFSGGETLSQSNAVVQVFDSAGLVAEMAVPLNGTAEHTWWHVFDLDAVNGSLVPANRLLADEAAVAPYAVPNAC</sequence>
<keyword evidence="2" id="KW-1185">Reference proteome</keyword>
<dbReference type="EMBL" id="CP031165">
    <property type="protein sequence ID" value="AXV09370.1"/>
    <property type="molecule type" value="Genomic_DNA"/>
</dbReference>
<dbReference type="PANTHER" id="PTHR30032:SF8">
    <property type="entry name" value="GERMINATION-SPECIFIC N-ACETYLMURAMOYL-L-ALANINE AMIDASE"/>
    <property type="match status" value="1"/>
</dbReference>
<gene>
    <name evidence="1" type="ORF">DVS28_a4709</name>
</gene>
<dbReference type="InterPro" id="IPR051922">
    <property type="entry name" value="Bact_Sporulation_Assoc"/>
</dbReference>
<evidence type="ECO:0000313" key="2">
    <source>
        <dbReference type="Proteomes" id="UP000264006"/>
    </source>
</evidence>
<reference evidence="1 2" key="1">
    <citation type="submission" date="2018-09" db="EMBL/GenBank/DDBJ databases">
        <title>Complete genome sequence of Euzebya sp. DY32-46 isolated from seawater of Pacific Ocean.</title>
        <authorList>
            <person name="Xu L."/>
            <person name="Wu Y.-H."/>
            <person name="Xu X.-W."/>
        </authorList>
    </citation>
    <scope>NUCLEOTIDE SEQUENCE [LARGE SCALE GENOMIC DNA]</scope>
    <source>
        <strain evidence="1 2">DY32-46</strain>
    </source>
</reference>
<proteinExistence type="predicted"/>
<protein>
    <submittedName>
        <fullName evidence="1">Alfa-L-rhamnosidase</fullName>
    </submittedName>
</protein>
<accession>A0A346Y4H3</accession>
<dbReference type="Gene3D" id="2.60.120.380">
    <property type="match status" value="1"/>
</dbReference>
<dbReference type="InterPro" id="IPR007253">
    <property type="entry name" value="Cell_wall-bd_2"/>
</dbReference>
<dbReference type="Pfam" id="PF13620">
    <property type="entry name" value="CarboxypepD_reg"/>
    <property type="match status" value="1"/>
</dbReference>